<dbReference type="PANTHER" id="PTHR35175:SF1">
    <property type="entry name" value="OXIDOREDUCTASE"/>
    <property type="match status" value="1"/>
</dbReference>
<organism evidence="2 3">
    <name type="scientific">Paraferrimonas haliotis</name>
    <dbReference type="NCBI Taxonomy" id="2013866"/>
    <lineage>
        <taxon>Bacteria</taxon>
        <taxon>Pseudomonadati</taxon>
        <taxon>Pseudomonadota</taxon>
        <taxon>Gammaproteobacteria</taxon>
        <taxon>Alteromonadales</taxon>
        <taxon>Ferrimonadaceae</taxon>
        <taxon>Paraferrimonas</taxon>
    </lineage>
</organism>
<dbReference type="RefSeq" id="WP_095498033.1">
    <property type="nucleotide sequence ID" value="NZ_BSPO01000001.1"/>
</dbReference>
<evidence type="ECO:0000313" key="2">
    <source>
        <dbReference type="EMBL" id="GLS82482.1"/>
    </source>
</evidence>
<accession>A0AA37TQL1</accession>
<name>A0AA37TQL1_9GAMM</name>
<dbReference type="AlphaFoldDB" id="A0AA37TQL1"/>
<dbReference type="Proteomes" id="UP001157439">
    <property type="component" value="Unassembled WGS sequence"/>
</dbReference>
<dbReference type="EMBL" id="BSPO01000001">
    <property type="protein sequence ID" value="GLS82482.1"/>
    <property type="molecule type" value="Genomic_DNA"/>
</dbReference>
<feature type="compositionally biased region" description="Low complexity" evidence="1">
    <location>
        <begin position="67"/>
        <end position="80"/>
    </location>
</feature>
<evidence type="ECO:0008006" key="4">
    <source>
        <dbReference type="Google" id="ProtNLM"/>
    </source>
</evidence>
<keyword evidence="3" id="KW-1185">Reference proteome</keyword>
<dbReference type="InterPro" id="IPR010710">
    <property type="entry name" value="DUF1289"/>
</dbReference>
<sequence>MNQLEFFDIPSPCRGICKVNNRGYCIGCARSRDERFRWLEFTDSEKRHVITLCKQRFQRARALAAQTQQTTQSDSQAQLTMFDQDIGDA</sequence>
<protein>
    <recommendedName>
        <fullName evidence="4">DUF1289 domain-containing protein</fullName>
    </recommendedName>
</protein>
<dbReference type="PANTHER" id="PTHR35175">
    <property type="entry name" value="DUF1289 DOMAIN-CONTAINING PROTEIN"/>
    <property type="match status" value="1"/>
</dbReference>
<dbReference type="Pfam" id="PF06945">
    <property type="entry name" value="DUF1289"/>
    <property type="match status" value="1"/>
</dbReference>
<comment type="caution">
    <text evidence="2">The sequence shown here is derived from an EMBL/GenBank/DDBJ whole genome shotgun (WGS) entry which is preliminary data.</text>
</comment>
<evidence type="ECO:0000313" key="3">
    <source>
        <dbReference type="Proteomes" id="UP001157439"/>
    </source>
</evidence>
<gene>
    <name evidence="2" type="ORF">GCM10007894_04590</name>
</gene>
<evidence type="ECO:0000256" key="1">
    <source>
        <dbReference type="SAM" id="MobiDB-lite"/>
    </source>
</evidence>
<reference evidence="2 3" key="1">
    <citation type="journal article" date="2014" name="Int. J. Syst. Evol. Microbiol.">
        <title>Complete genome sequence of Corynebacterium casei LMG S-19264T (=DSM 44701T), isolated from a smear-ripened cheese.</title>
        <authorList>
            <consortium name="US DOE Joint Genome Institute (JGI-PGF)"/>
            <person name="Walter F."/>
            <person name="Albersmeier A."/>
            <person name="Kalinowski J."/>
            <person name="Ruckert C."/>
        </authorList>
    </citation>
    <scope>NUCLEOTIDE SEQUENCE [LARGE SCALE GENOMIC DNA]</scope>
    <source>
        <strain evidence="2 3">NBRC 112785</strain>
    </source>
</reference>
<proteinExistence type="predicted"/>
<feature type="region of interest" description="Disordered" evidence="1">
    <location>
        <begin position="67"/>
        <end position="89"/>
    </location>
</feature>